<protein>
    <submittedName>
        <fullName evidence="1">Uncharacterized protein</fullName>
    </submittedName>
</protein>
<sequence>MIEGALYIERVSNYFEFLILEFDFDLVNKEIRGNTFYDVQYRNMAKVISISYENIEDYLLVNIFLLQNGELPNYDDSTKTINLNRISAFIIPKINNSEFNANNEFFSNCLAENTLERKLLKLAKTLRLCLIHLSEWPLY</sequence>
<accession>A0A927AQH5</accession>
<keyword evidence="2" id="KW-1185">Reference proteome</keyword>
<dbReference type="EMBL" id="JACWZY010000004">
    <property type="protein sequence ID" value="MBD2700498.1"/>
    <property type="molecule type" value="Genomic_DNA"/>
</dbReference>
<gene>
    <name evidence="1" type="ORF">IC229_07620</name>
</gene>
<reference evidence="1" key="1">
    <citation type="submission" date="2020-09" db="EMBL/GenBank/DDBJ databases">
        <authorList>
            <person name="Kim M.K."/>
        </authorList>
    </citation>
    <scope>NUCLEOTIDE SEQUENCE</scope>
    <source>
        <strain evidence="1">BT702</strain>
    </source>
</reference>
<organism evidence="1 2">
    <name type="scientific">Spirosoma profusum</name>
    <dbReference type="NCBI Taxonomy" id="2771354"/>
    <lineage>
        <taxon>Bacteria</taxon>
        <taxon>Pseudomonadati</taxon>
        <taxon>Bacteroidota</taxon>
        <taxon>Cytophagia</taxon>
        <taxon>Cytophagales</taxon>
        <taxon>Cytophagaceae</taxon>
        <taxon>Spirosoma</taxon>
    </lineage>
</organism>
<evidence type="ECO:0000313" key="1">
    <source>
        <dbReference type="EMBL" id="MBD2700498.1"/>
    </source>
</evidence>
<comment type="caution">
    <text evidence="1">The sequence shown here is derived from an EMBL/GenBank/DDBJ whole genome shotgun (WGS) entry which is preliminary data.</text>
</comment>
<proteinExistence type="predicted"/>
<dbReference type="Proteomes" id="UP000598820">
    <property type="component" value="Unassembled WGS sequence"/>
</dbReference>
<evidence type="ECO:0000313" key="2">
    <source>
        <dbReference type="Proteomes" id="UP000598820"/>
    </source>
</evidence>
<name>A0A927AQH5_9BACT</name>
<dbReference type="AlphaFoldDB" id="A0A927AQH5"/>
<dbReference type="RefSeq" id="WP_190886349.1">
    <property type="nucleotide sequence ID" value="NZ_JACWZY010000004.1"/>
</dbReference>